<dbReference type="InterPro" id="IPR036551">
    <property type="entry name" value="Flavin_trans-like"/>
</dbReference>
<feature type="active site" description="Proton donor" evidence="3">
    <location>
        <position position="157"/>
    </location>
</feature>
<accession>A0A1M5XWR9</accession>
<dbReference type="GO" id="GO:0015937">
    <property type="term" value="P:coenzyme A biosynthetic process"/>
    <property type="evidence" value="ECO:0007669"/>
    <property type="project" value="UniProtKB-UniRule"/>
</dbReference>
<dbReference type="Pfam" id="PF04127">
    <property type="entry name" value="DFP"/>
    <property type="match status" value="1"/>
</dbReference>
<dbReference type="Proteomes" id="UP000184389">
    <property type="component" value="Unassembled WGS sequence"/>
</dbReference>
<evidence type="ECO:0000313" key="7">
    <source>
        <dbReference type="EMBL" id="SHI04172.1"/>
    </source>
</evidence>
<dbReference type="UniPathway" id="UPA00241">
    <property type="reaction ID" value="UER00353"/>
</dbReference>
<dbReference type="SUPFAM" id="SSF52507">
    <property type="entry name" value="Homo-oligomeric flavin-containing Cys decarboxylases, HFCD"/>
    <property type="match status" value="1"/>
</dbReference>
<feature type="binding site" evidence="3">
    <location>
        <position position="277"/>
    </location>
    <ligand>
        <name>CTP</name>
        <dbReference type="ChEBI" id="CHEBI:37563"/>
    </ligand>
</feature>
<comment type="similarity">
    <text evidence="3 4">In the N-terminal section; belongs to the HFCD (homo-oligomeric flavin containing Cys decarboxylase) superfamily.</text>
</comment>
<dbReference type="GO" id="GO:0015941">
    <property type="term" value="P:pantothenate catabolic process"/>
    <property type="evidence" value="ECO:0007669"/>
    <property type="project" value="InterPro"/>
</dbReference>
<dbReference type="GO" id="GO:0071513">
    <property type="term" value="C:phosphopantothenoylcysteine decarboxylase complex"/>
    <property type="evidence" value="ECO:0007669"/>
    <property type="project" value="TreeGrafter"/>
</dbReference>
<dbReference type="EC" id="6.3.2.5" evidence="3"/>
<keyword evidence="3" id="KW-0460">Magnesium</keyword>
<keyword evidence="3" id="KW-0479">Metal-binding</keyword>
<comment type="pathway">
    <text evidence="3 4">Cofactor biosynthesis; coenzyme A biosynthesis; CoA from (R)-pantothenate: step 2/5.</text>
</comment>
<proteinExistence type="inferred from homology"/>
<evidence type="ECO:0000313" key="8">
    <source>
        <dbReference type="Proteomes" id="UP000184389"/>
    </source>
</evidence>
<dbReference type="AlphaFoldDB" id="A0A1M5XWR9"/>
<organism evidence="7 8">
    <name type="scientific">Sporanaerobacter acetigenes DSM 13106</name>
    <dbReference type="NCBI Taxonomy" id="1123281"/>
    <lineage>
        <taxon>Bacteria</taxon>
        <taxon>Bacillati</taxon>
        <taxon>Bacillota</taxon>
        <taxon>Tissierellia</taxon>
        <taxon>Tissierellales</taxon>
        <taxon>Sporanaerobacteraceae</taxon>
        <taxon>Sporanaerobacter</taxon>
    </lineage>
</organism>
<dbReference type="InterPro" id="IPR003382">
    <property type="entry name" value="Flavoprotein"/>
</dbReference>
<feature type="region of interest" description="Phosphopantothenate--cysteine ligase" evidence="3">
    <location>
        <begin position="189"/>
        <end position="396"/>
    </location>
</feature>
<dbReference type="PANTHER" id="PTHR14359">
    <property type="entry name" value="HOMO-OLIGOMERIC FLAVIN CONTAINING CYS DECARBOXYLASE FAMILY"/>
    <property type="match status" value="1"/>
</dbReference>
<dbReference type="InterPro" id="IPR035929">
    <property type="entry name" value="CoaB-like_sf"/>
</dbReference>
<dbReference type="Gene3D" id="3.40.50.1950">
    <property type="entry name" value="Flavin prenyltransferase-like"/>
    <property type="match status" value="1"/>
</dbReference>
<dbReference type="InterPro" id="IPR005252">
    <property type="entry name" value="CoaBC"/>
</dbReference>
<feature type="region of interest" description="Phosphopantothenoylcysteine decarboxylase" evidence="3">
    <location>
        <begin position="1"/>
        <end position="188"/>
    </location>
</feature>
<dbReference type="InterPro" id="IPR007085">
    <property type="entry name" value="DNA/pantothenate-metab_flavo_C"/>
</dbReference>
<evidence type="ECO:0000259" key="5">
    <source>
        <dbReference type="Pfam" id="PF02441"/>
    </source>
</evidence>
<dbReference type="GO" id="GO:0004633">
    <property type="term" value="F:phosphopantothenoylcysteine decarboxylase activity"/>
    <property type="evidence" value="ECO:0007669"/>
    <property type="project" value="UniProtKB-UniRule"/>
</dbReference>
<dbReference type="PANTHER" id="PTHR14359:SF6">
    <property type="entry name" value="PHOSPHOPANTOTHENOYLCYSTEINE DECARBOXYLASE"/>
    <property type="match status" value="1"/>
</dbReference>
<dbReference type="Gene3D" id="3.40.50.10300">
    <property type="entry name" value="CoaB-like"/>
    <property type="match status" value="1"/>
</dbReference>
<evidence type="ECO:0000256" key="2">
    <source>
        <dbReference type="ARBA" id="ARBA00023239"/>
    </source>
</evidence>
<keyword evidence="8" id="KW-1185">Reference proteome</keyword>
<comment type="caution">
    <text evidence="3">Lacks conserved residue(s) required for the propagation of feature annotation.</text>
</comment>
<dbReference type="HAMAP" id="MF_02225">
    <property type="entry name" value="CoaBC"/>
    <property type="match status" value="1"/>
</dbReference>
<dbReference type="NCBIfam" id="TIGR00521">
    <property type="entry name" value="coaBC_dfp"/>
    <property type="match status" value="1"/>
</dbReference>
<feature type="binding site" evidence="3">
    <location>
        <position position="321"/>
    </location>
    <ligand>
        <name>CTP</name>
        <dbReference type="ChEBI" id="CHEBI:37563"/>
    </ligand>
</feature>
<comment type="pathway">
    <text evidence="3 4">Cofactor biosynthesis; coenzyme A biosynthesis; CoA from (R)-pantothenate: step 3/5.</text>
</comment>
<dbReference type="EC" id="4.1.1.36" evidence="3"/>
<dbReference type="GO" id="GO:0004632">
    <property type="term" value="F:phosphopantothenate--cysteine ligase activity"/>
    <property type="evidence" value="ECO:0007669"/>
    <property type="project" value="UniProtKB-UniRule"/>
</dbReference>
<dbReference type="OrthoDB" id="9802554at2"/>
<feature type="binding site" evidence="3">
    <location>
        <position position="335"/>
    </location>
    <ligand>
        <name>CTP</name>
        <dbReference type="ChEBI" id="CHEBI:37563"/>
    </ligand>
</feature>
<protein>
    <recommendedName>
        <fullName evidence="3">Coenzyme A biosynthesis bifunctional protein CoaBC</fullName>
    </recommendedName>
    <alternativeName>
        <fullName evidence="3">DNA/pantothenate metabolism flavoprotein</fullName>
    </alternativeName>
    <alternativeName>
        <fullName evidence="3">Phosphopantothenoylcysteine synthetase/decarboxylase</fullName>
        <shortName evidence="3">PPCS-PPCDC</shortName>
    </alternativeName>
    <domain>
        <recommendedName>
            <fullName evidence="3">Phosphopantothenoylcysteine decarboxylase</fullName>
            <shortName evidence="3">PPC decarboxylase</shortName>
            <shortName evidence="3">PPC-DC</shortName>
            <ecNumber evidence="3">4.1.1.36</ecNumber>
        </recommendedName>
        <alternativeName>
            <fullName evidence="3">CoaC</fullName>
        </alternativeName>
    </domain>
    <domain>
        <recommendedName>
            <fullName evidence="3">Phosphopantothenate--cysteine ligase</fullName>
            <ecNumber evidence="3">6.3.2.5</ecNumber>
        </recommendedName>
        <alternativeName>
            <fullName evidence="3">CoaB</fullName>
        </alternativeName>
        <alternativeName>
            <fullName evidence="3">Phosphopantothenoylcysteine synthetase</fullName>
            <shortName evidence="3">PPC synthetase</shortName>
            <shortName evidence="3">PPC-S</shortName>
        </alternativeName>
    </domain>
</protein>
<dbReference type="RefSeq" id="WP_072744525.1">
    <property type="nucleotide sequence ID" value="NZ_FQXR01000008.1"/>
</dbReference>
<comment type="cofactor">
    <cofactor evidence="3">
        <name>FMN</name>
        <dbReference type="ChEBI" id="CHEBI:58210"/>
    </cofactor>
    <text evidence="3">Binds 1 FMN per subunit.</text>
</comment>
<dbReference type="STRING" id="1123281.SAMN02745180_01865"/>
<feature type="binding site" evidence="3">
    <location>
        <position position="287"/>
    </location>
    <ligand>
        <name>CTP</name>
        <dbReference type="ChEBI" id="CHEBI:37563"/>
    </ligand>
</feature>
<feature type="domain" description="DNA/pantothenate metabolism flavoprotein C-terminal" evidence="6">
    <location>
        <begin position="184"/>
        <end position="392"/>
    </location>
</feature>
<sequence>MLEGKNILVCVSGGIAAYKVVDVVSRLKKLNANVNVIMTKSATNFVAPLTFQTLSQNFVNVDMFEEPKTWEVEHISLAEKADLVLIAPATANVIGKIANGIADDMLTTVVMATKAKVIFAPAMNTNMYTNPTVKENIKKLKEYGYEFINTNVGLLACGTYGEGRMAEPEEIVEYLKSSFYDKDLKEKKIVITAGPTIEPLDPVRYMTNFSSGKMGYALAEMAKNRGGNVVLITGPTHLSPPNGVKVININTTREMLYAIEREFDDCHVLIKAAAPLDYRPETVSDKKIKKGEEALELKFIRNPDVAMYFGKIKGEKIMVGFAAETDNLIEYAKGKMERKNFDFIVANDVSKEGAGFRTNTNIVNIIDKSGSVSEYPLMSKDELANIILDKVVGLLN</sequence>
<feature type="binding site" evidence="3">
    <location>
        <position position="339"/>
    </location>
    <ligand>
        <name>CTP</name>
        <dbReference type="ChEBI" id="CHEBI:37563"/>
    </ligand>
</feature>
<dbReference type="EMBL" id="FQXR01000008">
    <property type="protein sequence ID" value="SHI04172.1"/>
    <property type="molecule type" value="Genomic_DNA"/>
</dbReference>
<comment type="similarity">
    <text evidence="3 4">In the C-terminal section; belongs to the PPC synthetase family.</text>
</comment>
<keyword evidence="3 4" id="KW-0288">FMN</keyword>
<evidence type="ECO:0000256" key="3">
    <source>
        <dbReference type="HAMAP-Rule" id="MF_02225"/>
    </source>
</evidence>
<name>A0A1M5XWR9_9FIRM</name>
<keyword evidence="3 4" id="KW-0436">Ligase</keyword>
<keyword evidence="3" id="KW-0511">Multifunctional enzyme</keyword>
<dbReference type="Pfam" id="PF02441">
    <property type="entry name" value="Flavoprotein"/>
    <property type="match status" value="1"/>
</dbReference>
<comment type="catalytic activity">
    <reaction evidence="3 4">
        <text>(R)-4'-phosphopantothenate + L-cysteine + CTP = N-[(R)-4-phosphopantothenoyl]-L-cysteine + CMP + diphosphate + H(+)</text>
        <dbReference type="Rhea" id="RHEA:19397"/>
        <dbReference type="ChEBI" id="CHEBI:10986"/>
        <dbReference type="ChEBI" id="CHEBI:15378"/>
        <dbReference type="ChEBI" id="CHEBI:33019"/>
        <dbReference type="ChEBI" id="CHEBI:35235"/>
        <dbReference type="ChEBI" id="CHEBI:37563"/>
        <dbReference type="ChEBI" id="CHEBI:59458"/>
        <dbReference type="ChEBI" id="CHEBI:60377"/>
        <dbReference type="EC" id="6.3.2.5"/>
    </reaction>
</comment>
<comment type="function">
    <text evidence="4">Catalyzes two steps in the biosynthesis of coenzyme A. In the first step cysteine is conjugated to 4'-phosphopantothenate to form 4-phosphopantothenoylcysteine, in the latter compound is decarboxylated to form 4'-phosphopantotheine.</text>
</comment>
<comment type="cofactor">
    <cofactor evidence="3">
        <name>Mg(2+)</name>
        <dbReference type="ChEBI" id="CHEBI:18420"/>
    </cofactor>
</comment>
<keyword evidence="2 3" id="KW-0456">Lyase</keyword>
<evidence type="ECO:0000259" key="6">
    <source>
        <dbReference type="Pfam" id="PF04127"/>
    </source>
</evidence>
<comment type="function">
    <text evidence="3">Catalyzes two sequential steps in the biosynthesis of coenzyme A. In the first step cysteine is conjugated to 4'-phosphopantothenate to form 4-phosphopantothenoylcysteine. In the second step the latter compound is decarboxylated to form 4'-phosphopantotheine.</text>
</comment>
<dbReference type="SUPFAM" id="SSF102645">
    <property type="entry name" value="CoaB-like"/>
    <property type="match status" value="1"/>
</dbReference>
<keyword evidence="1 3" id="KW-0210">Decarboxylase</keyword>
<gene>
    <name evidence="3" type="primary">coaBC</name>
    <name evidence="7" type="ORF">SAMN02745180_01865</name>
</gene>
<comment type="catalytic activity">
    <reaction evidence="3 4">
        <text>N-[(R)-4-phosphopantothenoyl]-L-cysteine + H(+) = (R)-4'-phosphopantetheine + CO2</text>
        <dbReference type="Rhea" id="RHEA:16793"/>
        <dbReference type="ChEBI" id="CHEBI:15378"/>
        <dbReference type="ChEBI" id="CHEBI:16526"/>
        <dbReference type="ChEBI" id="CHEBI:59458"/>
        <dbReference type="ChEBI" id="CHEBI:61723"/>
        <dbReference type="EC" id="4.1.1.36"/>
    </reaction>
</comment>
<keyword evidence="3 4" id="KW-0285">Flavoprotein</keyword>
<feature type="domain" description="Flavoprotein" evidence="5">
    <location>
        <begin position="5"/>
        <end position="176"/>
    </location>
</feature>
<reference evidence="7 8" key="1">
    <citation type="submission" date="2016-11" db="EMBL/GenBank/DDBJ databases">
        <authorList>
            <person name="Jaros S."/>
            <person name="Januszkiewicz K."/>
            <person name="Wedrychowicz H."/>
        </authorList>
    </citation>
    <scope>NUCLEOTIDE SEQUENCE [LARGE SCALE GENOMIC DNA]</scope>
    <source>
        <strain evidence="7 8">DSM 13106</strain>
    </source>
</reference>
<evidence type="ECO:0000256" key="1">
    <source>
        <dbReference type="ARBA" id="ARBA00022793"/>
    </source>
</evidence>
<evidence type="ECO:0000256" key="4">
    <source>
        <dbReference type="RuleBase" id="RU364078"/>
    </source>
</evidence>
<dbReference type="GO" id="GO:0046872">
    <property type="term" value="F:metal ion binding"/>
    <property type="evidence" value="ECO:0007669"/>
    <property type="project" value="UniProtKB-KW"/>
</dbReference>
<dbReference type="GO" id="GO:0010181">
    <property type="term" value="F:FMN binding"/>
    <property type="evidence" value="ECO:0007669"/>
    <property type="project" value="UniProtKB-UniRule"/>
</dbReference>